<dbReference type="EMBL" id="LR215973">
    <property type="protein sequence ID" value="VFB01358.1"/>
    <property type="molecule type" value="Genomic_DNA"/>
</dbReference>
<dbReference type="GO" id="GO:0005524">
    <property type="term" value="F:ATP binding"/>
    <property type="evidence" value="ECO:0007669"/>
    <property type="project" value="UniProtKB-KW"/>
</dbReference>
<evidence type="ECO:0000313" key="8">
    <source>
        <dbReference type="Proteomes" id="UP000290439"/>
    </source>
</evidence>
<dbReference type="Gene3D" id="3.40.50.300">
    <property type="entry name" value="P-loop containing nucleotide triphosphate hydrolases"/>
    <property type="match status" value="1"/>
</dbReference>
<dbReference type="InterPro" id="IPR023835">
    <property type="entry name" value="T7SS_EccA"/>
</dbReference>
<organism evidence="7 8">
    <name type="scientific">Nocardia cyriacigeorgica</name>
    <dbReference type="NCBI Taxonomy" id="135487"/>
    <lineage>
        <taxon>Bacteria</taxon>
        <taxon>Bacillati</taxon>
        <taxon>Actinomycetota</taxon>
        <taxon>Actinomycetes</taxon>
        <taxon>Mycobacteriales</taxon>
        <taxon>Nocardiaceae</taxon>
        <taxon>Nocardia</taxon>
    </lineage>
</organism>
<evidence type="ECO:0000256" key="5">
    <source>
        <dbReference type="ARBA" id="ARBA00022840"/>
    </source>
</evidence>
<dbReference type="InterPro" id="IPR050773">
    <property type="entry name" value="CbxX/CfxQ_RuBisCO_ESX"/>
</dbReference>
<dbReference type="PANTHER" id="PTHR43392:SF2">
    <property type="entry name" value="AAA-TYPE ATPASE FAMILY PROTEIN _ ANKYRIN REPEAT FAMILY PROTEIN"/>
    <property type="match status" value="1"/>
</dbReference>
<dbReference type="Gene3D" id="1.25.40.10">
    <property type="entry name" value="Tetratricopeptide repeat domain"/>
    <property type="match status" value="1"/>
</dbReference>
<dbReference type="Pfam" id="PF00004">
    <property type="entry name" value="AAA"/>
    <property type="match status" value="1"/>
</dbReference>
<dbReference type="InterPro" id="IPR049078">
    <property type="entry name" value="T7SS_EccA1-like_N"/>
</dbReference>
<reference evidence="7 8" key="1">
    <citation type="submission" date="2019-02" db="EMBL/GenBank/DDBJ databases">
        <authorList>
            <consortium name="Pathogen Informatics"/>
        </authorList>
    </citation>
    <scope>NUCLEOTIDE SEQUENCE [LARGE SCALE GENOMIC DNA]</scope>
    <source>
        <strain evidence="7 8">3012STDY6756504</strain>
    </source>
</reference>
<evidence type="ECO:0000256" key="1">
    <source>
        <dbReference type="ARBA" id="ARBA00004496"/>
    </source>
</evidence>
<keyword evidence="3" id="KW-0963">Cytoplasm</keyword>
<dbReference type="AlphaFoldDB" id="A0A4U8WFN4"/>
<evidence type="ECO:0000259" key="6">
    <source>
        <dbReference type="SMART" id="SM00382"/>
    </source>
</evidence>
<dbReference type="Gene3D" id="1.10.8.60">
    <property type="match status" value="1"/>
</dbReference>
<comment type="subcellular location">
    <subcellularLocation>
        <location evidence="1">Cytoplasm</location>
    </subcellularLocation>
</comment>
<proteinExistence type="inferred from homology"/>
<dbReference type="SUPFAM" id="SSF52540">
    <property type="entry name" value="P-loop containing nucleoside triphosphate hydrolases"/>
    <property type="match status" value="1"/>
</dbReference>
<dbReference type="InterPro" id="IPR000641">
    <property type="entry name" value="CbxX/CfxQ"/>
</dbReference>
<dbReference type="InterPro" id="IPR011990">
    <property type="entry name" value="TPR-like_helical_dom_sf"/>
</dbReference>
<dbReference type="Proteomes" id="UP000290439">
    <property type="component" value="Chromosome"/>
</dbReference>
<protein>
    <submittedName>
        <fullName evidence="7">Type VII secretion system protein EccA1</fullName>
    </submittedName>
</protein>
<gene>
    <name evidence="7" type="primary">eccA1_1</name>
    <name evidence="7" type="ORF">NCTC10797_05176</name>
</gene>
<dbReference type="SMART" id="SM00382">
    <property type="entry name" value="AAA"/>
    <property type="match status" value="1"/>
</dbReference>
<feature type="domain" description="AAA+ ATPase" evidence="6">
    <location>
        <begin position="386"/>
        <end position="527"/>
    </location>
</feature>
<dbReference type="GO" id="GO:0016887">
    <property type="term" value="F:ATP hydrolysis activity"/>
    <property type="evidence" value="ECO:0007669"/>
    <property type="project" value="InterPro"/>
</dbReference>
<dbReference type="Pfam" id="PF21545">
    <property type="entry name" value="T7SS_EccA1_N"/>
    <property type="match status" value="1"/>
</dbReference>
<keyword evidence="5" id="KW-0067">ATP-binding</keyword>
<accession>A0A4U8WFN4</accession>
<dbReference type="NCBIfam" id="TIGR03922">
    <property type="entry name" value="T7SS_EccA"/>
    <property type="match status" value="1"/>
</dbReference>
<evidence type="ECO:0000256" key="3">
    <source>
        <dbReference type="ARBA" id="ARBA00022490"/>
    </source>
</evidence>
<keyword evidence="4" id="KW-0547">Nucleotide-binding</keyword>
<name>A0A4U8WFN4_9NOCA</name>
<dbReference type="InterPro" id="IPR027417">
    <property type="entry name" value="P-loop_NTPase"/>
</dbReference>
<dbReference type="PANTHER" id="PTHR43392">
    <property type="entry name" value="AAA-TYPE ATPASE FAMILY PROTEIN / ANKYRIN REPEAT FAMILY PROTEIN"/>
    <property type="match status" value="1"/>
</dbReference>
<dbReference type="PRINTS" id="PR00819">
    <property type="entry name" value="CBXCFQXSUPER"/>
</dbReference>
<evidence type="ECO:0000256" key="4">
    <source>
        <dbReference type="ARBA" id="ARBA00022741"/>
    </source>
</evidence>
<sequence length="639" mass="69848">MYRTGHADAIYVAAGPNSSVSAAVMKISGFHAMTGNRQAQRAFDAGILSLGLSIDGQESTRDLEYAKLAFQRATEWDPTMCDAWLGRAAAGEVTDEVIRNLHRTSTSTLYREQRRLGLAPRALAGRFVSGLYIDYPLASYTEIWLAYAANLIGSKQYDEAERVLDELAEYRAGMLSDPDREIDDRISAYIRGVLHFNTQRWPDVMSVLAGSAEWEDPYLATGAHVMVGSACAQLGLFGEAIRRMEQAENGPIPAARTTAMFCRGLCLRETGSEDEAQALFEQVYSQAPDFTANTEAMRDKSYRITITTKESIDARTDRWDPASAPSVEQLQTADAEDRAKKILTEARAELDRQIGLTAVKTQVAKLQATAQLAKIRAEKGMASVPRGNHLAFTGPPGTGKTTIARVVAKIYCGVGLLKTDKVVEAKRMDFVGQHLGSTAIKTDKLIDTAMDGVLFIDEAYTLIQTGLSGGDAFGREAVDTLLARMENDRDRLVVIIAGYDGEIDRLLAANDGLASRFAKRLQFPSYTPPELGQIGKLIASSRDSELSEDAVRLLEQACERLYNSERTDQSGQPRRGIDLAGNGRFVRNVIEAAEEEREFRLANDESLDLTAVDESVLMRIEAPDMEAALAGVLSSLGVS</sequence>
<dbReference type="GO" id="GO:0005737">
    <property type="term" value="C:cytoplasm"/>
    <property type="evidence" value="ECO:0007669"/>
    <property type="project" value="UniProtKB-SubCell"/>
</dbReference>
<comment type="similarity">
    <text evidence="2">Belongs to the CbxX/CfxQ family.</text>
</comment>
<dbReference type="InterPro" id="IPR003593">
    <property type="entry name" value="AAA+_ATPase"/>
</dbReference>
<dbReference type="InterPro" id="IPR041627">
    <property type="entry name" value="AAA_lid_6"/>
</dbReference>
<dbReference type="SUPFAM" id="SSF48452">
    <property type="entry name" value="TPR-like"/>
    <property type="match status" value="1"/>
</dbReference>
<dbReference type="CDD" id="cd00009">
    <property type="entry name" value="AAA"/>
    <property type="match status" value="1"/>
</dbReference>
<dbReference type="FunFam" id="3.40.50.300:FF:000216">
    <property type="entry name" value="Type VII secretion ATPase EccA"/>
    <property type="match status" value="1"/>
</dbReference>
<evidence type="ECO:0000256" key="2">
    <source>
        <dbReference type="ARBA" id="ARBA00010378"/>
    </source>
</evidence>
<dbReference type="Pfam" id="PF17866">
    <property type="entry name" value="AAA_lid_6"/>
    <property type="match status" value="1"/>
</dbReference>
<dbReference type="InterPro" id="IPR003959">
    <property type="entry name" value="ATPase_AAA_core"/>
</dbReference>
<evidence type="ECO:0000313" key="7">
    <source>
        <dbReference type="EMBL" id="VFB01358.1"/>
    </source>
</evidence>